<evidence type="ECO:0000313" key="2">
    <source>
        <dbReference type="Proteomes" id="UP000030140"/>
    </source>
</evidence>
<protein>
    <submittedName>
        <fullName evidence="1">Deacylase</fullName>
    </submittedName>
</protein>
<dbReference type="OrthoDB" id="627554at2"/>
<gene>
    <name evidence="1" type="ORF">NV36_06315</name>
</gene>
<dbReference type="RefSeq" id="WP_035325540.1">
    <property type="nucleotide sequence ID" value="NZ_CP015125.1"/>
</dbReference>
<name>A0A0A2GVD8_9FLAO</name>
<organism evidence="1 2">
    <name type="scientific">Dokdonia donghaensis DSW-1</name>
    <dbReference type="NCBI Taxonomy" id="1300343"/>
    <lineage>
        <taxon>Bacteria</taxon>
        <taxon>Pseudomonadati</taxon>
        <taxon>Bacteroidota</taxon>
        <taxon>Flavobacteriia</taxon>
        <taxon>Flavobacteriales</taxon>
        <taxon>Flavobacteriaceae</taxon>
        <taxon>Dokdonia</taxon>
    </lineage>
</organism>
<dbReference type="KEGG" id="ddo:I597_0124"/>
<proteinExistence type="predicted"/>
<sequence>MRIITIVFVLLYGICTTAQEDKVRPFDVEADLFGGTILEHNPDISHLITEHPTGVMLAYNRKTYGFEPWERRYNFPDVGYTFVYQDMKNEYLGELYSAYAHYNFYYWKRRLQFRIGQGLAIATKPYDRETNFINNAYGTTVLSSTMLKLSYKKNNIFRNIGFQAGVTIIHYSNANLKAPNNSTNTWAFTAGLNYFPKAAEFPEYIPMGEKTPYKEPVHFNLTLRGGANQSDINNSPRYGFVTITAFVDKRVNHKSSFTAGVDAFFANFLKELIRYESIAYPDGDVTGNEDWKRFGIFVGHELHFNELSFVSQLGYYVYYPYDFEGRFYNRLGLKRTFGKHLAGSMVVKAHGAKAEAVEFGIGYRF</sequence>
<keyword evidence="2" id="KW-1185">Reference proteome</keyword>
<dbReference type="PATRIC" id="fig|1300343.5.peg.123"/>
<dbReference type="InterPro" id="IPR018550">
    <property type="entry name" value="Lipid-A_deacylase-rel"/>
</dbReference>
<dbReference type="Proteomes" id="UP000030140">
    <property type="component" value="Unassembled WGS sequence"/>
</dbReference>
<accession>A0A0A2GVD8</accession>
<reference evidence="1 2" key="1">
    <citation type="submission" date="2014-10" db="EMBL/GenBank/DDBJ databases">
        <title>Draft genome sequence of the proteorhodopsin-containing marine bacterium Dokdonia donghaensis.</title>
        <authorList>
            <person name="Gomez-Consarnau L."/>
            <person name="Gonzalez J.M."/>
            <person name="Riedel T."/>
            <person name="Jaenicke S."/>
            <person name="Wagner-Doebler I."/>
            <person name="Fuhrman J.A."/>
        </authorList>
    </citation>
    <scope>NUCLEOTIDE SEQUENCE [LARGE SCALE GENOMIC DNA]</scope>
    <source>
        <strain evidence="1 2">DSW-1</strain>
    </source>
</reference>
<dbReference type="Pfam" id="PF09411">
    <property type="entry name" value="PagL"/>
    <property type="match status" value="1"/>
</dbReference>
<evidence type="ECO:0000313" key="1">
    <source>
        <dbReference type="EMBL" id="KGO06488.1"/>
    </source>
</evidence>
<comment type="caution">
    <text evidence="1">The sequence shown here is derived from an EMBL/GenBank/DDBJ whole genome shotgun (WGS) entry which is preliminary data.</text>
</comment>
<dbReference type="EMBL" id="JSAQ01000001">
    <property type="protein sequence ID" value="KGO06488.1"/>
    <property type="molecule type" value="Genomic_DNA"/>
</dbReference>
<dbReference type="Gene3D" id="2.40.160.20">
    <property type="match status" value="1"/>
</dbReference>
<dbReference type="AlphaFoldDB" id="A0A0A2GVD8"/>